<dbReference type="AlphaFoldDB" id="A0A2G2VS63"/>
<dbReference type="PANTHER" id="PTHR45084">
    <property type="entry name" value="ERAD-ASSOCIATED E3 UBIQUITIN-PROTEIN LIGASE COMPONENT HRD3A-RELATED"/>
    <property type="match status" value="1"/>
</dbReference>
<dbReference type="InterPro" id="IPR011990">
    <property type="entry name" value="TPR-like_helical_dom_sf"/>
</dbReference>
<dbReference type="InterPro" id="IPR044623">
    <property type="entry name" value="HRD3"/>
</dbReference>
<keyword evidence="2" id="KW-1185">Reference proteome</keyword>
<dbReference type="Proteomes" id="UP000224567">
    <property type="component" value="Unassembled WGS sequence"/>
</dbReference>
<evidence type="ECO:0000313" key="2">
    <source>
        <dbReference type="Proteomes" id="UP000224567"/>
    </source>
</evidence>
<sequence length="198" mass="22246">MGSVAYVEDSKKKLVQEVHQIAKLGVRLVDPAEVEKGEPRSIEILGEIYARGDGAQRNFTKALEWLILASRVMYLKGIRVNWDVKIPFKIFINAFDAGQPKAFYQLEEMSHTGVSLKKNVPLDYDVFVDAYTEILSEGLPVQSYGFDVESQCSCYASLLCHYGVTMANQAYTSDNDDPPNQRNSFLLSNHESVIVTLE</sequence>
<comment type="caution">
    <text evidence="1">The sequence shown here is derived from an EMBL/GenBank/DDBJ whole genome shotgun (WGS) entry which is preliminary data.</text>
</comment>
<organism evidence="1 2">
    <name type="scientific">Capsicum baccatum</name>
    <name type="common">Peruvian pepper</name>
    <dbReference type="NCBI Taxonomy" id="33114"/>
    <lineage>
        <taxon>Eukaryota</taxon>
        <taxon>Viridiplantae</taxon>
        <taxon>Streptophyta</taxon>
        <taxon>Embryophyta</taxon>
        <taxon>Tracheophyta</taxon>
        <taxon>Spermatophyta</taxon>
        <taxon>Magnoliopsida</taxon>
        <taxon>eudicotyledons</taxon>
        <taxon>Gunneridae</taxon>
        <taxon>Pentapetalae</taxon>
        <taxon>asterids</taxon>
        <taxon>lamiids</taxon>
        <taxon>Solanales</taxon>
        <taxon>Solanaceae</taxon>
        <taxon>Solanoideae</taxon>
        <taxon>Capsiceae</taxon>
        <taxon>Capsicum</taxon>
    </lineage>
</organism>
<dbReference type="SUPFAM" id="SSF81901">
    <property type="entry name" value="HCP-like"/>
    <property type="match status" value="1"/>
</dbReference>
<name>A0A2G2VS63_CAPBA</name>
<reference evidence="2" key="2">
    <citation type="journal article" date="2017" name="J. Anim. Genet.">
        <title>Multiple reference genome sequences of hot pepper reveal the massive evolution of plant disease resistance genes by retroduplication.</title>
        <authorList>
            <person name="Kim S."/>
            <person name="Park J."/>
            <person name="Yeom S.-I."/>
            <person name="Kim Y.-M."/>
            <person name="Seo E."/>
            <person name="Kim K.-T."/>
            <person name="Kim M.-S."/>
            <person name="Lee J.M."/>
            <person name="Cheong K."/>
            <person name="Shin H.-S."/>
            <person name="Kim S.-B."/>
            <person name="Han K."/>
            <person name="Lee J."/>
            <person name="Park M."/>
            <person name="Lee H.-A."/>
            <person name="Lee H.-Y."/>
            <person name="Lee Y."/>
            <person name="Oh S."/>
            <person name="Lee J.H."/>
            <person name="Choi E."/>
            <person name="Choi E."/>
            <person name="Lee S.E."/>
            <person name="Jeon J."/>
            <person name="Kim H."/>
            <person name="Choi G."/>
            <person name="Song H."/>
            <person name="Lee J."/>
            <person name="Lee S.-C."/>
            <person name="Kwon J.-K."/>
            <person name="Lee H.-Y."/>
            <person name="Koo N."/>
            <person name="Hong Y."/>
            <person name="Kim R.W."/>
            <person name="Kang W.-H."/>
            <person name="Huh J.H."/>
            <person name="Kang B.-C."/>
            <person name="Yang T.-J."/>
            <person name="Lee Y.-H."/>
            <person name="Bennetzen J.L."/>
            <person name="Choi D."/>
        </authorList>
    </citation>
    <scope>NUCLEOTIDE SEQUENCE [LARGE SCALE GENOMIC DNA]</scope>
    <source>
        <strain evidence="2">cv. PBC81</strain>
    </source>
</reference>
<gene>
    <name evidence="1" type="ORF">CQW23_23508</name>
</gene>
<protein>
    <submittedName>
        <fullName evidence="1">Uncharacterized protein</fullName>
    </submittedName>
</protein>
<proteinExistence type="predicted"/>
<reference evidence="1 2" key="1">
    <citation type="journal article" date="2017" name="Genome Biol.">
        <title>New reference genome sequences of hot pepper reveal the massive evolution of plant disease-resistance genes by retroduplication.</title>
        <authorList>
            <person name="Kim S."/>
            <person name="Park J."/>
            <person name="Yeom S.I."/>
            <person name="Kim Y.M."/>
            <person name="Seo E."/>
            <person name="Kim K.T."/>
            <person name="Kim M.S."/>
            <person name="Lee J.M."/>
            <person name="Cheong K."/>
            <person name="Shin H.S."/>
            <person name="Kim S.B."/>
            <person name="Han K."/>
            <person name="Lee J."/>
            <person name="Park M."/>
            <person name="Lee H.A."/>
            <person name="Lee H.Y."/>
            <person name="Lee Y."/>
            <person name="Oh S."/>
            <person name="Lee J.H."/>
            <person name="Choi E."/>
            <person name="Choi E."/>
            <person name="Lee S.E."/>
            <person name="Jeon J."/>
            <person name="Kim H."/>
            <person name="Choi G."/>
            <person name="Song H."/>
            <person name="Lee J."/>
            <person name="Lee S.C."/>
            <person name="Kwon J.K."/>
            <person name="Lee H.Y."/>
            <person name="Koo N."/>
            <person name="Hong Y."/>
            <person name="Kim R.W."/>
            <person name="Kang W.H."/>
            <person name="Huh J.H."/>
            <person name="Kang B.C."/>
            <person name="Yang T.J."/>
            <person name="Lee Y.H."/>
            <person name="Bennetzen J.L."/>
            <person name="Choi D."/>
        </authorList>
    </citation>
    <scope>NUCLEOTIDE SEQUENCE [LARGE SCALE GENOMIC DNA]</scope>
    <source>
        <strain evidence="2">cv. PBC81</strain>
    </source>
</reference>
<dbReference type="STRING" id="33114.A0A2G2VS63"/>
<dbReference type="EMBL" id="MLFT02000010">
    <property type="protein sequence ID" value="PHT35808.1"/>
    <property type="molecule type" value="Genomic_DNA"/>
</dbReference>
<dbReference type="Gene3D" id="1.25.40.10">
    <property type="entry name" value="Tetratricopeptide repeat domain"/>
    <property type="match status" value="1"/>
</dbReference>
<evidence type="ECO:0000313" key="1">
    <source>
        <dbReference type="EMBL" id="PHT35808.1"/>
    </source>
</evidence>
<accession>A0A2G2VS63</accession>
<dbReference type="GO" id="GO:0036503">
    <property type="term" value="P:ERAD pathway"/>
    <property type="evidence" value="ECO:0007669"/>
    <property type="project" value="InterPro"/>
</dbReference>
<dbReference type="PANTHER" id="PTHR45084:SF1">
    <property type="entry name" value="ERAD-ASSOCIATED E3 UBIQUITIN-PROTEIN LIGASE COMPONENT HRD3A-RELATED"/>
    <property type="match status" value="1"/>
</dbReference>
<dbReference type="OrthoDB" id="1690854at2759"/>